<dbReference type="AlphaFoldDB" id="A0A7K0K0D0"/>
<protein>
    <submittedName>
        <fullName evidence="1">Uncharacterized protein</fullName>
    </submittedName>
</protein>
<keyword evidence="2" id="KW-1185">Reference proteome</keyword>
<sequence length="248" mass="27995">MSLTLSLFPEPENNVMRIRAVSDTDIIRLQRLDYSGWVPVRMRPGQLPAKDIVIEDFEAPIGRPIRYQVQAESQTAVYAEGKINSRDVVLSLPQIPAQYAVIPVFSQYDETRRMPGSTDLIIGRTDPLITILPLSDRQGTLTYVFDTYSDARNVEKLYAQGYPLLLRQPCHDQMDLYHTAEQAQIRQGNGSLWELTVQYVEQNRPGGDLVGTVGWDYQSLINNHADFVAMEAVYDDYGAVLIGVRNDG</sequence>
<dbReference type="Proteomes" id="UP000442535">
    <property type="component" value="Unassembled WGS sequence"/>
</dbReference>
<gene>
    <name evidence="1" type="ORF">FYJ63_01480</name>
</gene>
<reference evidence="1 2" key="1">
    <citation type="submission" date="2019-08" db="EMBL/GenBank/DDBJ databases">
        <title>In-depth cultivation of the pig gut microbiome towards novel bacterial diversity and tailored functional studies.</title>
        <authorList>
            <person name="Wylensek D."/>
            <person name="Hitch T.C.A."/>
            <person name="Clavel T."/>
        </authorList>
    </citation>
    <scope>NUCLEOTIDE SEQUENCE [LARGE SCALE GENOMIC DNA]</scope>
    <source>
        <strain evidence="1 2">RF-GAM-744-WT-7</strain>
    </source>
</reference>
<name>A0A7K0K0D0_9ACTO</name>
<organism evidence="1 2">
    <name type="scientific">Mobiluncus porci</name>
    <dbReference type="NCBI Taxonomy" id="2652278"/>
    <lineage>
        <taxon>Bacteria</taxon>
        <taxon>Bacillati</taxon>
        <taxon>Actinomycetota</taxon>
        <taxon>Actinomycetes</taxon>
        <taxon>Actinomycetales</taxon>
        <taxon>Actinomycetaceae</taxon>
        <taxon>Mobiluncus</taxon>
    </lineage>
</organism>
<comment type="caution">
    <text evidence="1">The sequence shown here is derived from an EMBL/GenBank/DDBJ whole genome shotgun (WGS) entry which is preliminary data.</text>
</comment>
<evidence type="ECO:0000313" key="2">
    <source>
        <dbReference type="Proteomes" id="UP000442535"/>
    </source>
</evidence>
<dbReference type="EMBL" id="VUMY01000002">
    <property type="protein sequence ID" value="MST48937.1"/>
    <property type="molecule type" value="Genomic_DNA"/>
</dbReference>
<proteinExistence type="predicted"/>
<dbReference type="RefSeq" id="WP_154543118.1">
    <property type="nucleotide sequence ID" value="NZ_VUMY01000002.1"/>
</dbReference>
<accession>A0A7K0K0D0</accession>
<evidence type="ECO:0000313" key="1">
    <source>
        <dbReference type="EMBL" id="MST48937.1"/>
    </source>
</evidence>